<dbReference type="Proteomes" id="UP001594351">
    <property type="component" value="Unassembled WGS sequence"/>
</dbReference>
<keyword evidence="3 9" id="KW-1003">Cell membrane</keyword>
<dbReference type="Pfam" id="PF03062">
    <property type="entry name" value="MBOAT"/>
    <property type="match status" value="1"/>
</dbReference>
<evidence type="ECO:0000256" key="9">
    <source>
        <dbReference type="PIRNR" id="PIRNR016636"/>
    </source>
</evidence>
<reference evidence="11 12" key="1">
    <citation type="submission" date="2024-09" db="EMBL/GenBank/DDBJ databases">
        <title>Laminarin stimulates single cell rates of sulfate reduction while oxygen inhibits transcriptomic activity in coastal marine sediment.</title>
        <authorList>
            <person name="Lindsay M."/>
            <person name="Orcutt B."/>
            <person name="Emerson D."/>
            <person name="Stepanauskas R."/>
            <person name="D'Angelo T."/>
        </authorList>
    </citation>
    <scope>NUCLEOTIDE SEQUENCE [LARGE SCALE GENOMIC DNA]</scope>
    <source>
        <strain evidence="11">SAG AM-311-K15</strain>
    </source>
</reference>
<keyword evidence="5 10" id="KW-0812">Transmembrane</keyword>
<evidence type="ECO:0000256" key="6">
    <source>
        <dbReference type="ARBA" id="ARBA00022989"/>
    </source>
</evidence>
<feature type="transmembrane region" description="Helical" evidence="10">
    <location>
        <begin position="115"/>
        <end position="135"/>
    </location>
</feature>
<feature type="transmembrane region" description="Helical" evidence="10">
    <location>
        <begin position="74"/>
        <end position="95"/>
    </location>
</feature>
<feature type="transmembrane region" description="Helical" evidence="10">
    <location>
        <begin position="147"/>
        <end position="166"/>
    </location>
</feature>
<dbReference type="PIRSF" id="PIRSF016636">
    <property type="entry name" value="AlgI_DltB"/>
    <property type="match status" value="1"/>
</dbReference>
<feature type="transmembrane region" description="Helical" evidence="10">
    <location>
        <begin position="223"/>
        <end position="241"/>
    </location>
</feature>
<dbReference type="PANTHER" id="PTHR13285">
    <property type="entry name" value="ACYLTRANSFERASE"/>
    <property type="match status" value="1"/>
</dbReference>
<evidence type="ECO:0000256" key="8">
    <source>
        <dbReference type="ARBA" id="ARBA00023315"/>
    </source>
</evidence>
<evidence type="ECO:0000313" key="11">
    <source>
        <dbReference type="EMBL" id="MFC1849445.1"/>
    </source>
</evidence>
<gene>
    <name evidence="11" type="ORF">ACFL27_04465</name>
</gene>
<dbReference type="InterPro" id="IPR028362">
    <property type="entry name" value="AlgI"/>
</dbReference>
<comment type="subcellular location">
    <subcellularLocation>
        <location evidence="1">Cell membrane</location>
        <topology evidence="1">Multi-pass membrane protein</topology>
    </subcellularLocation>
</comment>
<evidence type="ECO:0000313" key="12">
    <source>
        <dbReference type="Proteomes" id="UP001594351"/>
    </source>
</evidence>
<feature type="transmembrane region" description="Helical" evidence="10">
    <location>
        <begin position="313"/>
        <end position="346"/>
    </location>
</feature>
<evidence type="ECO:0000256" key="10">
    <source>
        <dbReference type="SAM" id="Phobius"/>
    </source>
</evidence>
<evidence type="ECO:0000256" key="7">
    <source>
        <dbReference type="ARBA" id="ARBA00023136"/>
    </source>
</evidence>
<dbReference type="InterPro" id="IPR004299">
    <property type="entry name" value="MBOAT_fam"/>
</dbReference>
<evidence type="ECO:0000256" key="4">
    <source>
        <dbReference type="ARBA" id="ARBA00022679"/>
    </source>
</evidence>
<keyword evidence="12" id="KW-1185">Reference proteome</keyword>
<evidence type="ECO:0000256" key="5">
    <source>
        <dbReference type="ARBA" id="ARBA00022692"/>
    </source>
</evidence>
<dbReference type="InterPro" id="IPR024194">
    <property type="entry name" value="Ac/AlaTfrase_AlgI/DltB"/>
</dbReference>
<organism evidence="11 12">
    <name type="scientific">candidate division CSSED10-310 bacterium</name>
    <dbReference type="NCBI Taxonomy" id="2855610"/>
    <lineage>
        <taxon>Bacteria</taxon>
        <taxon>Bacteria division CSSED10-310</taxon>
    </lineage>
</organism>
<dbReference type="EMBL" id="JBHPBY010000039">
    <property type="protein sequence ID" value="MFC1849445.1"/>
    <property type="molecule type" value="Genomic_DNA"/>
</dbReference>
<keyword evidence="7 9" id="KW-0472">Membrane</keyword>
<comment type="similarity">
    <text evidence="2 9">Belongs to the membrane-bound acyltransferase family.</text>
</comment>
<proteinExistence type="inferred from homology"/>
<evidence type="ECO:0000256" key="2">
    <source>
        <dbReference type="ARBA" id="ARBA00010323"/>
    </source>
</evidence>
<keyword evidence="8 9" id="KW-0012">Acyltransferase</keyword>
<evidence type="ECO:0000256" key="3">
    <source>
        <dbReference type="ARBA" id="ARBA00022475"/>
    </source>
</evidence>
<comment type="caution">
    <text evidence="11">The sequence shown here is derived from an EMBL/GenBank/DDBJ whole genome shotgun (WGS) entry which is preliminary data.</text>
</comment>
<evidence type="ECO:0000256" key="1">
    <source>
        <dbReference type="ARBA" id="ARBA00004651"/>
    </source>
</evidence>
<accession>A0ABV6YTB7</accession>
<dbReference type="InterPro" id="IPR051085">
    <property type="entry name" value="MB_O-acyltransferase"/>
</dbReference>
<keyword evidence="4 9" id="KW-0808">Transferase</keyword>
<feature type="transmembrane region" description="Helical" evidence="10">
    <location>
        <begin position="446"/>
        <end position="465"/>
    </location>
</feature>
<dbReference type="PANTHER" id="PTHR13285:SF23">
    <property type="entry name" value="TEICHOIC ACID D-ALANYLTRANSFERASE"/>
    <property type="match status" value="1"/>
</dbReference>
<feature type="transmembrane region" description="Helical" evidence="10">
    <location>
        <begin position="7"/>
        <end position="22"/>
    </location>
</feature>
<sequence>MAITSSTFILFFVSTLLIYYLLPGKWQKYHLLVASYVFLSTWSLEFTSVLLGITLIDFCLSLRLSTRKSGDKVLLWFGILVNALAFFFFKTSGFYVNDFVVFLRWIGISTNFESLPILLPLGLSFYILRSISYLVDVHRRQVKVPRNFLVFALYMAYFPTILAGPIERAHFFLAQLHKTEPVTNTDLENSFTLLLIGLFRKLVIADQLFSMIPERVFIQPDRFSTPILISWFLAYMFALYNDFAGYTDIMRGVSGFFGIRLSPNFKQPFLARNFSELFYRWHITLSHWLRDYVYFPICRALLRRNQGKRSFSVLFFPPLITMLVSGLWHGVCLNMVVWGLIMGIYLTIGQISSYKRPVIPPDERPLWAQVLRMGWVFSLCALALLCFRMELPQAWHFLENMIYGEILARPDIRVFPFLMLSLFIDWSQYRYDDELCFKQWPQGVKYVILVLALLAIFLFSVGTMGKPFIYQEF</sequence>
<protein>
    <submittedName>
        <fullName evidence="11">MBOAT family O-acyltransferase</fullName>
    </submittedName>
</protein>
<feature type="transmembrane region" description="Helical" evidence="10">
    <location>
        <begin position="42"/>
        <end position="62"/>
    </location>
</feature>
<keyword evidence="6 10" id="KW-1133">Transmembrane helix</keyword>
<name>A0ABV6YTB7_UNCC1</name>
<dbReference type="PIRSF" id="PIRSF500217">
    <property type="entry name" value="AlgI"/>
    <property type="match status" value="1"/>
</dbReference>
<feature type="transmembrane region" description="Helical" evidence="10">
    <location>
        <begin position="366"/>
        <end position="387"/>
    </location>
</feature>